<evidence type="ECO:0000259" key="3">
    <source>
        <dbReference type="PROSITE" id="PS51352"/>
    </source>
</evidence>
<keyword evidence="2" id="KW-0732">Signal</keyword>
<organism evidence="4 5">
    <name type="scientific">Actomonas aquatica</name>
    <dbReference type="NCBI Taxonomy" id="2866162"/>
    <lineage>
        <taxon>Bacteria</taxon>
        <taxon>Pseudomonadati</taxon>
        <taxon>Verrucomicrobiota</taxon>
        <taxon>Opitutia</taxon>
        <taxon>Opitutales</taxon>
        <taxon>Opitutaceae</taxon>
        <taxon>Actomonas</taxon>
    </lineage>
</organism>
<evidence type="ECO:0000256" key="1">
    <source>
        <dbReference type="SAM" id="Coils"/>
    </source>
</evidence>
<evidence type="ECO:0000313" key="4">
    <source>
        <dbReference type="EMBL" id="WRQ87276.1"/>
    </source>
</evidence>
<name>A0ABZ1C6Y8_9BACT</name>
<evidence type="ECO:0000256" key="2">
    <source>
        <dbReference type="SAM" id="SignalP"/>
    </source>
</evidence>
<keyword evidence="5" id="KW-1185">Reference proteome</keyword>
<dbReference type="InterPro" id="IPR036249">
    <property type="entry name" value="Thioredoxin-like_sf"/>
</dbReference>
<accession>A0ABZ1C6Y8</accession>
<keyword evidence="1" id="KW-0175">Coiled coil</keyword>
<dbReference type="Proteomes" id="UP000738431">
    <property type="component" value="Chromosome"/>
</dbReference>
<dbReference type="Pfam" id="PF08534">
    <property type="entry name" value="Redoxin"/>
    <property type="match status" value="1"/>
</dbReference>
<reference evidence="4 5" key="1">
    <citation type="submission" date="2023-12" db="EMBL/GenBank/DDBJ databases">
        <title>Description of an unclassified Opitutus bacterium of Verrucomicrobiota.</title>
        <authorList>
            <person name="Zhang D.-F."/>
        </authorList>
    </citation>
    <scope>NUCLEOTIDE SEQUENCE [LARGE SCALE GENOMIC DNA]</scope>
    <source>
        <strain evidence="4 5">WL0086</strain>
    </source>
</reference>
<gene>
    <name evidence="4" type="ORF">K1X11_020885</name>
</gene>
<dbReference type="PANTHER" id="PTHR42852:SF17">
    <property type="entry name" value="THIOREDOXIN-LIKE PROTEIN HI_1115"/>
    <property type="match status" value="1"/>
</dbReference>
<dbReference type="PANTHER" id="PTHR42852">
    <property type="entry name" value="THIOL:DISULFIDE INTERCHANGE PROTEIN DSBE"/>
    <property type="match status" value="1"/>
</dbReference>
<dbReference type="PROSITE" id="PS51352">
    <property type="entry name" value="THIOREDOXIN_2"/>
    <property type="match status" value="1"/>
</dbReference>
<feature type="signal peptide" evidence="2">
    <location>
        <begin position="1"/>
        <end position="25"/>
    </location>
</feature>
<sequence length="319" mass="33868">MYRFRRVLLTLSLALIPAFAGSAFAQSAAAPSPMLAPEASEPIQKLNAIMEQLQAKASSGEATSAEDFAPEVAALEELLASYEGQVDEDIARIAMTVAMVKAQLGADLDTVVAQLESVTTTYPGTQAAAMAGQMLQRAAAAQAKEAAAAKLVGSPAPEIDFTWSTHDGLTKLSDLKGKVVVLDFWATWCGPCIRSFPQVAELTAHYAGSPVEVVGVTSLQGKVHGLQPTPIDTAGDPEREHELMNDFIAAKDITWTIVFSEQEVFNDDYGVTGIPHMAIIAPDGTVRHSGLHPAMPHDEKTAMIDAILEEFGLPVPTSE</sequence>
<feature type="chain" id="PRO_5047550095" evidence="2">
    <location>
        <begin position="26"/>
        <end position="319"/>
    </location>
</feature>
<feature type="coiled-coil region" evidence="1">
    <location>
        <begin position="43"/>
        <end position="92"/>
    </location>
</feature>
<dbReference type="InterPro" id="IPR013740">
    <property type="entry name" value="Redoxin"/>
</dbReference>
<evidence type="ECO:0000313" key="5">
    <source>
        <dbReference type="Proteomes" id="UP000738431"/>
    </source>
</evidence>
<dbReference type="CDD" id="cd02966">
    <property type="entry name" value="TlpA_like_family"/>
    <property type="match status" value="1"/>
</dbReference>
<dbReference type="SUPFAM" id="SSF52833">
    <property type="entry name" value="Thioredoxin-like"/>
    <property type="match status" value="1"/>
</dbReference>
<protein>
    <submittedName>
        <fullName evidence="4">TlpA disulfide reductase family protein</fullName>
    </submittedName>
</protein>
<proteinExistence type="predicted"/>
<dbReference type="EMBL" id="CP139781">
    <property type="protein sequence ID" value="WRQ87276.1"/>
    <property type="molecule type" value="Genomic_DNA"/>
</dbReference>
<feature type="domain" description="Thioredoxin" evidence="3">
    <location>
        <begin position="150"/>
        <end position="309"/>
    </location>
</feature>
<dbReference type="RefSeq" id="WP_305082536.1">
    <property type="nucleotide sequence ID" value="NZ_CP139781.1"/>
</dbReference>
<dbReference type="Gene3D" id="3.40.30.10">
    <property type="entry name" value="Glutaredoxin"/>
    <property type="match status" value="1"/>
</dbReference>
<dbReference type="InterPro" id="IPR013766">
    <property type="entry name" value="Thioredoxin_domain"/>
</dbReference>
<dbReference type="InterPro" id="IPR050553">
    <property type="entry name" value="Thioredoxin_ResA/DsbE_sf"/>
</dbReference>